<dbReference type="EMBL" id="JAJOMB010000002">
    <property type="protein sequence ID" value="MCD5310311.1"/>
    <property type="molecule type" value="Genomic_DNA"/>
</dbReference>
<name>A0A9X1NBM5_9ACTN</name>
<dbReference type="SMART" id="SM00062">
    <property type="entry name" value="PBPb"/>
    <property type="match status" value="1"/>
</dbReference>
<feature type="domain" description="Solute-binding protein family 3/N-terminal" evidence="5">
    <location>
        <begin position="52"/>
        <end position="276"/>
    </location>
</feature>
<dbReference type="GO" id="GO:0005576">
    <property type="term" value="C:extracellular region"/>
    <property type="evidence" value="ECO:0007669"/>
    <property type="project" value="TreeGrafter"/>
</dbReference>
<evidence type="ECO:0000256" key="1">
    <source>
        <dbReference type="ARBA" id="ARBA00010333"/>
    </source>
</evidence>
<organism evidence="6 7">
    <name type="scientific">Kineosporia babensis</name>
    <dbReference type="NCBI Taxonomy" id="499548"/>
    <lineage>
        <taxon>Bacteria</taxon>
        <taxon>Bacillati</taxon>
        <taxon>Actinomycetota</taxon>
        <taxon>Actinomycetes</taxon>
        <taxon>Kineosporiales</taxon>
        <taxon>Kineosporiaceae</taxon>
        <taxon>Kineosporia</taxon>
    </lineage>
</organism>
<evidence type="ECO:0000259" key="5">
    <source>
        <dbReference type="SMART" id="SM00062"/>
    </source>
</evidence>
<protein>
    <submittedName>
        <fullName evidence="6">Glutamate ABC transporter substrate-binding protein</fullName>
    </submittedName>
</protein>
<dbReference type="Pfam" id="PF00497">
    <property type="entry name" value="SBP_bac_3"/>
    <property type="match status" value="1"/>
</dbReference>
<dbReference type="InterPro" id="IPR001638">
    <property type="entry name" value="Solute-binding_3/MltF_N"/>
</dbReference>
<dbReference type="Gene3D" id="3.40.190.10">
    <property type="entry name" value="Periplasmic binding protein-like II"/>
    <property type="match status" value="2"/>
</dbReference>
<evidence type="ECO:0000256" key="3">
    <source>
        <dbReference type="ARBA" id="ARBA00022729"/>
    </source>
</evidence>
<evidence type="ECO:0000313" key="7">
    <source>
        <dbReference type="Proteomes" id="UP001138997"/>
    </source>
</evidence>
<proteinExistence type="inferred from homology"/>
<reference evidence="6" key="1">
    <citation type="submission" date="2021-11" db="EMBL/GenBank/DDBJ databases">
        <title>Streptomyces corallinus and Kineosporia corallina sp. nov., two new coral-derived marine actinobacteria.</title>
        <authorList>
            <person name="Buangrab K."/>
            <person name="Sutthacheep M."/>
            <person name="Yeemin T."/>
            <person name="Harunari E."/>
            <person name="Igarashi Y."/>
            <person name="Sripreechasak P."/>
            <person name="Kanchanasin P."/>
            <person name="Tanasupawat S."/>
            <person name="Phongsopitanun W."/>
        </authorList>
    </citation>
    <scope>NUCLEOTIDE SEQUENCE</scope>
    <source>
        <strain evidence="6">JCM 31032</strain>
    </source>
</reference>
<dbReference type="RefSeq" id="WP_231439236.1">
    <property type="nucleotide sequence ID" value="NZ_JAJOMB010000002.1"/>
</dbReference>
<dbReference type="PROSITE" id="PS51257">
    <property type="entry name" value="PROKAR_LIPOPROTEIN"/>
    <property type="match status" value="1"/>
</dbReference>
<dbReference type="GO" id="GO:0006865">
    <property type="term" value="P:amino acid transport"/>
    <property type="evidence" value="ECO:0007669"/>
    <property type="project" value="TreeGrafter"/>
</dbReference>
<sequence length="294" mass="30787">MRIPRRPAPLRAGILLAVTVLALAACQGQPKAASEPSFAPGTTMADLSGAGKITIAVKYDQPGFGAASEAGPPEGFDVEIGKLIAGGLGLGPQDITWARATSSNREELLEQGRADLVIATYTMNEARQDRVGFAGPYYIAGQQIMVRSADADITGPDDLHNDPSLKVCSTTGSTPAAAIERYLIRPGQLVTKDGYADCAQALSEGEVQAVTTDNAILLGLISASDGEFKIVGDPFTEEPYGIGIVKGDREFCTFIAETLSQTARNGSYDRAWASTAGLIPEARTPSLPQLDPCA</sequence>
<dbReference type="GO" id="GO:0030288">
    <property type="term" value="C:outer membrane-bounded periplasmic space"/>
    <property type="evidence" value="ECO:0007669"/>
    <property type="project" value="TreeGrafter"/>
</dbReference>
<dbReference type="PANTHER" id="PTHR30085">
    <property type="entry name" value="AMINO ACID ABC TRANSPORTER PERMEASE"/>
    <property type="match status" value="1"/>
</dbReference>
<keyword evidence="2" id="KW-0813">Transport</keyword>
<evidence type="ECO:0000256" key="2">
    <source>
        <dbReference type="ARBA" id="ARBA00022448"/>
    </source>
</evidence>
<comment type="similarity">
    <text evidence="1">Belongs to the bacterial solute-binding protein 3 family.</text>
</comment>
<dbReference type="CDD" id="cd13690">
    <property type="entry name" value="PBP2_GluB"/>
    <property type="match status" value="1"/>
</dbReference>
<keyword evidence="7" id="KW-1185">Reference proteome</keyword>
<dbReference type="PANTHER" id="PTHR30085:SF6">
    <property type="entry name" value="ABC TRANSPORTER GLUTAMINE-BINDING PROTEIN GLNH"/>
    <property type="match status" value="1"/>
</dbReference>
<keyword evidence="3 4" id="KW-0732">Signal</keyword>
<dbReference type="AlphaFoldDB" id="A0A9X1NBM5"/>
<comment type="caution">
    <text evidence="6">The sequence shown here is derived from an EMBL/GenBank/DDBJ whole genome shotgun (WGS) entry which is preliminary data.</text>
</comment>
<dbReference type="Proteomes" id="UP001138997">
    <property type="component" value="Unassembled WGS sequence"/>
</dbReference>
<dbReference type="InterPro" id="IPR051455">
    <property type="entry name" value="Bact_solute-bind_prot3"/>
</dbReference>
<evidence type="ECO:0000313" key="6">
    <source>
        <dbReference type="EMBL" id="MCD5310311.1"/>
    </source>
</evidence>
<dbReference type="SUPFAM" id="SSF53850">
    <property type="entry name" value="Periplasmic binding protein-like II"/>
    <property type="match status" value="1"/>
</dbReference>
<feature type="signal peptide" evidence="4">
    <location>
        <begin position="1"/>
        <end position="24"/>
    </location>
</feature>
<gene>
    <name evidence="6" type="ORF">LR394_05340</name>
</gene>
<evidence type="ECO:0000256" key="4">
    <source>
        <dbReference type="SAM" id="SignalP"/>
    </source>
</evidence>
<feature type="chain" id="PRO_5040836456" evidence="4">
    <location>
        <begin position="25"/>
        <end position="294"/>
    </location>
</feature>
<accession>A0A9X1NBM5</accession>